<dbReference type="GO" id="GO:0016289">
    <property type="term" value="F:acyl-CoA hydrolase activity"/>
    <property type="evidence" value="ECO:0007669"/>
    <property type="project" value="UniProtKB-ARBA"/>
</dbReference>
<feature type="domain" description="Thioesterase" evidence="2">
    <location>
        <begin position="61"/>
        <end position="133"/>
    </location>
</feature>
<dbReference type="RefSeq" id="WP_168147838.1">
    <property type="nucleotide sequence ID" value="NZ_JAAVXB010000004.1"/>
</dbReference>
<gene>
    <name evidence="3" type="ORF">G7Y82_09700</name>
</gene>
<evidence type="ECO:0000256" key="1">
    <source>
        <dbReference type="ARBA" id="ARBA00022801"/>
    </source>
</evidence>
<organism evidence="3 4">
    <name type="scientific">Solimonas marina</name>
    <dbReference type="NCBI Taxonomy" id="2714601"/>
    <lineage>
        <taxon>Bacteria</taxon>
        <taxon>Pseudomonadati</taxon>
        <taxon>Pseudomonadota</taxon>
        <taxon>Gammaproteobacteria</taxon>
        <taxon>Nevskiales</taxon>
        <taxon>Nevskiaceae</taxon>
        <taxon>Solimonas</taxon>
    </lineage>
</organism>
<protein>
    <submittedName>
        <fullName evidence="3">PaaI family thioesterase</fullName>
    </submittedName>
</protein>
<keyword evidence="1" id="KW-0378">Hydrolase</keyword>
<dbReference type="InterPro" id="IPR029069">
    <property type="entry name" value="HotDog_dom_sf"/>
</dbReference>
<dbReference type="SUPFAM" id="SSF54637">
    <property type="entry name" value="Thioesterase/thiol ester dehydrase-isomerase"/>
    <property type="match status" value="1"/>
</dbReference>
<evidence type="ECO:0000259" key="2">
    <source>
        <dbReference type="Pfam" id="PF03061"/>
    </source>
</evidence>
<dbReference type="Proteomes" id="UP000653472">
    <property type="component" value="Unassembled WGS sequence"/>
</dbReference>
<keyword evidence="4" id="KW-1185">Reference proteome</keyword>
<name>A0A969WAS9_9GAMM</name>
<dbReference type="NCBIfam" id="TIGR00369">
    <property type="entry name" value="unchar_dom_1"/>
    <property type="match status" value="1"/>
</dbReference>
<dbReference type="Gene3D" id="3.10.129.10">
    <property type="entry name" value="Hotdog Thioesterase"/>
    <property type="match status" value="1"/>
</dbReference>
<proteinExistence type="predicted"/>
<dbReference type="CDD" id="cd03443">
    <property type="entry name" value="PaaI_thioesterase"/>
    <property type="match status" value="1"/>
</dbReference>
<evidence type="ECO:0000313" key="4">
    <source>
        <dbReference type="Proteomes" id="UP000653472"/>
    </source>
</evidence>
<comment type="caution">
    <text evidence="3">The sequence shown here is derived from an EMBL/GenBank/DDBJ whole genome shotgun (WGS) entry which is preliminary data.</text>
</comment>
<reference evidence="3" key="1">
    <citation type="submission" date="2020-03" db="EMBL/GenBank/DDBJ databases">
        <title>Solimonas marina sp. nov., isolated from deep seawater of the Pacific Ocean.</title>
        <authorList>
            <person name="Liu X."/>
            <person name="Lai Q."/>
            <person name="Sun F."/>
            <person name="Gai Y."/>
            <person name="Li G."/>
            <person name="Shao Z."/>
        </authorList>
    </citation>
    <scope>NUCLEOTIDE SEQUENCE</scope>
    <source>
        <strain evidence="3">C16B3</strain>
    </source>
</reference>
<sequence>MSARWSEARRAMREQHDDTLLIALIPYARYLGMRAEPGEGRLRVHLPFRENLVGNPSVRAWHGGVTAAFMENTALLQLLVELDEERVPKSIDFAIDYLLSGRPGDLYADCEITRLGHRVAHTVIRCWQTDIGKPIAVARAHFLLTSE</sequence>
<accession>A0A969WAS9</accession>
<dbReference type="EMBL" id="JAAVXB010000004">
    <property type="protein sequence ID" value="NKF22593.1"/>
    <property type="molecule type" value="Genomic_DNA"/>
</dbReference>
<dbReference type="PANTHER" id="PTHR43240:SF3">
    <property type="entry name" value="THIOESTERASE DOMAIN-CONTAINING PROTEIN"/>
    <property type="match status" value="1"/>
</dbReference>
<evidence type="ECO:0000313" key="3">
    <source>
        <dbReference type="EMBL" id="NKF22593.1"/>
    </source>
</evidence>
<dbReference type="InterPro" id="IPR006683">
    <property type="entry name" value="Thioestr_dom"/>
</dbReference>
<dbReference type="PANTHER" id="PTHR43240">
    <property type="entry name" value="1,4-DIHYDROXY-2-NAPHTHOYL-COA THIOESTERASE 1"/>
    <property type="match status" value="1"/>
</dbReference>
<dbReference type="AlphaFoldDB" id="A0A969WAS9"/>
<dbReference type="Pfam" id="PF03061">
    <property type="entry name" value="4HBT"/>
    <property type="match status" value="1"/>
</dbReference>
<dbReference type="InterPro" id="IPR003736">
    <property type="entry name" value="PAAI_dom"/>
</dbReference>